<feature type="transmembrane region" description="Helical" evidence="1">
    <location>
        <begin position="12"/>
        <end position="30"/>
    </location>
</feature>
<accession>A0A0E9S567</accession>
<dbReference type="AlphaFoldDB" id="A0A0E9S567"/>
<keyword evidence="1" id="KW-0472">Membrane</keyword>
<keyword evidence="1" id="KW-1133">Transmembrane helix</keyword>
<name>A0A0E9S567_ANGAN</name>
<evidence type="ECO:0000313" key="2">
    <source>
        <dbReference type="EMBL" id="JAH35683.1"/>
    </source>
</evidence>
<organism evidence="2">
    <name type="scientific">Anguilla anguilla</name>
    <name type="common">European freshwater eel</name>
    <name type="synonym">Muraena anguilla</name>
    <dbReference type="NCBI Taxonomy" id="7936"/>
    <lineage>
        <taxon>Eukaryota</taxon>
        <taxon>Metazoa</taxon>
        <taxon>Chordata</taxon>
        <taxon>Craniata</taxon>
        <taxon>Vertebrata</taxon>
        <taxon>Euteleostomi</taxon>
        <taxon>Actinopterygii</taxon>
        <taxon>Neopterygii</taxon>
        <taxon>Teleostei</taxon>
        <taxon>Anguilliformes</taxon>
        <taxon>Anguillidae</taxon>
        <taxon>Anguilla</taxon>
    </lineage>
</organism>
<proteinExistence type="predicted"/>
<dbReference type="EMBL" id="GBXM01072894">
    <property type="protein sequence ID" value="JAH35683.1"/>
    <property type="molecule type" value="Transcribed_RNA"/>
</dbReference>
<evidence type="ECO:0000256" key="1">
    <source>
        <dbReference type="SAM" id="Phobius"/>
    </source>
</evidence>
<reference evidence="2" key="2">
    <citation type="journal article" date="2015" name="Fish Shellfish Immunol.">
        <title>Early steps in the European eel (Anguilla anguilla)-Vibrio vulnificus interaction in the gills: Role of the RtxA13 toxin.</title>
        <authorList>
            <person name="Callol A."/>
            <person name="Pajuelo D."/>
            <person name="Ebbesson L."/>
            <person name="Teles M."/>
            <person name="MacKenzie S."/>
            <person name="Amaro C."/>
        </authorList>
    </citation>
    <scope>NUCLEOTIDE SEQUENCE</scope>
</reference>
<reference evidence="2" key="1">
    <citation type="submission" date="2014-11" db="EMBL/GenBank/DDBJ databases">
        <authorList>
            <person name="Amaro Gonzalez C."/>
        </authorList>
    </citation>
    <scope>NUCLEOTIDE SEQUENCE</scope>
</reference>
<keyword evidence="1" id="KW-0812">Transmembrane</keyword>
<sequence>MHLCIASSLEASCFLLCEIPVTYVLIFVLIQQTVATKELCKIERTINWY</sequence>
<protein>
    <submittedName>
        <fullName evidence="2">Uncharacterized protein</fullName>
    </submittedName>
</protein>